<reference evidence="1 2" key="2">
    <citation type="submission" date="2017-12" db="EMBL/GenBank/DDBJ databases">
        <title>Revising the taxonomy of the Acinetobacter lwoffii group: the description of Acinetobacter pseudolwoffii sp. nov. and emended description of Acinetobacter lwoffii.</title>
        <authorList>
            <person name="Nemec A."/>
        </authorList>
    </citation>
    <scope>NUCLEOTIDE SEQUENCE [LARGE SCALE GENOMIC DNA]</scope>
    <source>
        <strain evidence="1 2">ANC 5347</strain>
    </source>
</reference>
<gene>
    <name evidence="1" type="ORF">CU320_15445</name>
</gene>
<evidence type="ECO:0000313" key="2">
    <source>
        <dbReference type="Proteomes" id="UP000242351"/>
    </source>
</evidence>
<organism evidence="1 2">
    <name type="scientific">Acinetobacter pseudolwoffii</name>
    <dbReference type="NCBI Taxonomy" id="2053287"/>
    <lineage>
        <taxon>Bacteria</taxon>
        <taxon>Pseudomonadati</taxon>
        <taxon>Pseudomonadota</taxon>
        <taxon>Gammaproteobacteria</taxon>
        <taxon>Moraxellales</taxon>
        <taxon>Moraxellaceae</taxon>
        <taxon>Acinetobacter</taxon>
    </lineage>
</organism>
<sequence length="140" mass="16042">MLSFLKKTKPKPQDTETLCFKDNESAFQFALNTFGSVDDDSLVPEQLYFARLLEDYRGVDHNNDCVYIELPTENKTSLCFGVFPKNHSAVYPKGTLILFTPVHLTTIDMIESWLGVVNGVVEPTFNPKKGWKFKDRFIQN</sequence>
<dbReference type="EMBL" id="PGOZ01000041">
    <property type="protein sequence ID" value="PJI31199.1"/>
    <property type="molecule type" value="Genomic_DNA"/>
</dbReference>
<dbReference type="AlphaFoldDB" id="A0A2H9UHL5"/>
<dbReference type="RefSeq" id="WP_100358278.1">
    <property type="nucleotide sequence ID" value="NZ_PGOZ01000041.1"/>
</dbReference>
<name>A0A2H9UHL5_9GAMM</name>
<comment type="caution">
    <text evidence="1">The sequence shown here is derived from an EMBL/GenBank/DDBJ whole genome shotgun (WGS) entry which is preliminary data.</text>
</comment>
<dbReference type="Proteomes" id="UP000242351">
    <property type="component" value="Unassembled WGS sequence"/>
</dbReference>
<proteinExistence type="predicted"/>
<protein>
    <submittedName>
        <fullName evidence="1">Uncharacterized protein</fullName>
    </submittedName>
</protein>
<accession>A0A2H9UHL5</accession>
<reference evidence="1 2" key="1">
    <citation type="submission" date="2017-11" db="EMBL/GenBank/DDBJ databases">
        <authorList>
            <person name="Han C.G."/>
        </authorList>
    </citation>
    <scope>NUCLEOTIDE SEQUENCE [LARGE SCALE GENOMIC DNA]</scope>
    <source>
        <strain evidence="1 2">ANC 5347</strain>
    </source>
</reference>
<evidence type="ECO:0000313" key="1">
    <source>
        <dbReference type="EMBL" id="PJI31199.1"/>
    </source>
</evidence>